<dbReference type="RefSeq" id="XP_052904525.1">
    <property type="nucleotide sequence ID" value="XM_053049575.1"/>
</dbReference>
<dbReference type="EMBL" id="AKIJ01000004">
    <property type="protein sequence ID" value="KFG25970.1"/>
    <property type="molecule type" value="Genomic_DNA"/>
</dbReference>
<keyword evidence="18" id="KW-1185">Reference proteome</keyword>
<dbReference type="Gene3D" id="3.40.50.300">
    <property type="entry name" value="P-loop containing nucleotide triphosphate hydrolases"/>
    <property type="match status" value="2"/>
</dbReference>
<evidence type="ECO:0000259" key="14">
    <source>
        <dbReference type="PROSITE" id="PS51192"/>
    </source>
</evidence>
<dbReference type="SMART" id="SM00487">
    <property type="entry name" value="DEXDc"/>
    <property type="match status" value="1"/>
</dbReference>
<dbReference type="PROSITE" id="PS00039">
    <property type="entry name" value="DEAD_ATP_HELICASE"/>
    <property type="match status" value="1"/>
</dbReference>
<keyword evidence="3" id="KW-0698">rRNA processing</keyword>
<gene>
    <name evidence="17" type="ORF">NESG_01960</name>
</gene>
<evidence type="ECO:0000259" key="16">
    <source>
        <dbReference type="PROSITE" id="PS51195"/>
    </source>
</evidence>
<dbReference type="Pfam" id="PF00271">
    <property type="entry name" value="Helicase_C"/>
    <property type="match status" value="1"/>
</dbReference>
<evidence type="ECO:0000313" key="18">
    <source>
        <dbReference type="Proteomes" id="UP000054524"/>
    </source>
</evidence>
<dbReference type="InterPro" id="IPR011545">
    <property type="entry name" value="DEAD/DEAH_box_helicase_dom"/>
</dbReference>
<keyword evidence="8 11" id="KW-0694">RNA-binding</keyword>
<comment type="function">
    <text evidence="11">RNA helicase.</text>
</comment>
<keyword evidence="13" id="KW-1133">Transmembrane helix</keyword>
<comment type="caution">
    <text evidence="17">The sequence shown here is derived from an EMBL/GenBank/DDBJ whole genome shotgun (WGS) entry which is preliminary data.</text>
</comment>
<comment type="domain">
    <text evidence="11">The Q motif is unique to and characteristic of the DEAD box family of RNA helicases and controls ATP binding and hydrolysis.</text>
</comment>
<evidence type="ECO:0000259" key="15">
    <source>
        <dbReference type="PROSITE" id="PS51194"/>
    </source>
</evidence>
<organism evidence="17 18">
    <name type="scientific">Nematocida ausubeli (strain ATCC PRA-371 / ERTm2)</name>
    <name type="common">Nematode killer fungus</name>
    <dbReference type="NCBI Taxonomy" id="1913371"/>
    <lineage>
        <taxon>Eukaryota</taxon>
        <taxon>Fungi</taxon>
        <taxon>Fungi incertae sedis</taxon>
        <taxon>Microsporidia</taxon>
        <taxon>Nematocida</taxon>
    </lineage>
</organism>
<dbReference type="InterPro" id="IPR044742">
    <property type="entry name" value="DEAD/DEAH_RhlB"/>
</dbReference>
<evidence type="ECO:0000256" key="8">
    <source>
        <dbReference type="ARBA" id="ARBA00022884"/>
    </source>
</evidence>
<dbReference type="SMART" id="SM01178">
    <property type="entry name" value="DUF4217"/>
    <property type="match status" value="1"/>
</dbReference>
<comment type="catalytic activity">
    <reaction evidence="11">
        <text>ATP + H2O = ADP + phosphate + H(+)</text>
        <dbReference type="Rhea" id="RHEA:13065"/>
        <dbReference type="ChEBI" id="CHEBI:15377"/>
        <dbReference type="ChEBI" id="CHEBI:15378"/>
        <dbReference type="ChEBI" id="CHEBI:30616"/>
        <dbReference type="ChEBI" id="CHEBI:43474"/>
        <dbReference type="ChEBI" id="CHEBI:456216"/>
        <dbReference type="EC" id="3.6.4.13"/>
    </reaction>
</comment>
<comment type="similarity">
    <text evidence="10">Belongs to the DEAD box helicase family.</text>
</comment>
<dbReference type="InterPro" id="IPR014014">
    <property type="entry name" value="RNA_helicase_DEAD_Q_motif"/>
</dbReference>
<feature type="transmembrane region" description="Helical" evidence="13">
    <location>
        <begin position="12"/>
        <end position="33"/>
    </location>
</feature>
<dbReference type="GO" id="GO:0003724">
    <property type="term" value="F:RNA helicase activity"/>
    <property type="evidence" value="ECO:0007669"/>
    <property type="project" value="UniProtKB-EC"/>
</dbReference>
<dbReference type="EC" id="3.6.4.13" evidence="11"/>
<dbReference type="Proteomes" id="UP000054524">
    <property type="component" value="Unassembled WGS sequence"/>
</dbReference>
<dbReference type="InterPro" id="IPR000629">
    <property type="entry name" value="RNA-helicase_DEAD-box_CS"/>
</dbReference>
<accession>A0A086J1F2</accession>
<evidence type="ECO:0000256" key="2">
    <source>
        <dbReference type="ARBA" id="ARBA00022517"/>
    </source>
</evidence>
<evidence type="ECO:0000256" key="3">
    <source>
        <dbReference type="ARBA" id="ARBA00022552"/>
    </source>
</evidence>
<keyword evidence="4 10" id="KW-0547">Nucleotide-binding</keyword>
<dbReference type="InterPro" id="IPR025313">
    <property type="entry name" value="SPB4-like_CTE"/>
</dbReference>
<feature type="transmembrane region" description="Helical" evidence="13">
    <location>
        <begin position="39"/>
        <end position="59"/>
    </location>
</feature>
<feature type="domain" description="Helicase ATP-binding" evidence="14">
    <location>
        <begin position="97"/>
        <end position="279"/>
    </location>
</feature>
<dbReference type="GO" id="GO:0003723">
    <property type="term" value="F:RNA binding"/>
    <property type="evidence" value="ECO:0007669"/>
    <property type="project" value="UniProtKB-UniRule"/>
</dbReference>
<feature type="short sequence motif" description="Q motif" evidence="9">
    <location>
        <begin position="66"/>
        <end position="94"/>
    </location>
</feature>
<dbReference type="Pfam" id="PF13959">
    <property type="entry name" value="CTE_SPB4"/>
    <property type="match status" value="1"/>
</dbReference>
<comment type="subcellular location">
    <subcellularLocation>
        <location evidence="1">Nucleus</location>
        <location evidence="1">Nucleolus</location>
    </subcellularLocation>
</comment>
<evidence type="ECO:0000256" key="1">
    <source>
        <dbReference type="ARBA" id="ARBA00004604"/>
    </source>
</evidence>
<evidence type="ECO:0000256" key="10">
    <source>
        <dbReference type="RuleBase" id="RU000492"/>
    </source>
</evidence>
<evidence type="ECO:0000256" key="4">
    <source>
        <dbReference type="ARBA" id="ARBA00022741"/>
    </source>
</evidence>
<feature type="region of interest" description="Disordered" evidence="12">
    <location>
        <begin position="557"/>
        <end position="597"/>
    </location>
</feature>
<dbReference type="HOGENOM" id="CLU_003041_26_4_1"/>
<evidence type="ECO:0000256" key="7">
    <source>
        <dbReference type="ARBA" id="ARBA00022840"/>
    </source>
</evidence>
<keyword evidence="13" id="KW-0472">Membrane</keyword>
<dbReference type="PROSITE" id="PS51192">
    <property type="entry name" value="HELICASE_ATP_BIND_1"/>
    <property type="match status" value="1"/>
</dbReference>
<evidence type="ECO:0000256" key="5">
    <source>
        <dbReference type="ARBA" id="ARBA00022801"/>
    </source>
</evidence>
<dbReference type="AlphaFoldDB" id="A0A086J1F2"/>
<dbReference type="InterPro" id="IPR001650">
    <property type="entry name" value="Helicase_C-like"/>
</dbReference>
<evidence type="ECO:0000256" key="12">
    <source>
        <dbReference type="SAM" id="MobiDB-lite"/>
    </source>
</evidence>
<dbReference type="CDD" id="cd00268">
    <property type="entry name" value="DEADc"/>
    <property type="match status" value="1"/>
</dbReference>
<dbReference type="InterPro" id="IPR027417">
    <property type="entry name" value="P-loop_NTPase"/>
</dbReference>
<keyword evidence="13" id="KW-0812">Transmembrane</keyword>
<evidence type="ECO:0000313" key="17">
    <source>
        <dbReference type="EMBL" id="KFG25970.1"/>
    </source>
</evidence>
<dbReference type="GeneID" id="77676933"/>
<feature type="domain" description="DEAD-box RNA helicase Q" evidence="16">
    <location>
        <begin position="66"/>
        <end position="94"/>
    </location>
</feature>
<dbReference type="SMART" id="SM00490">
    <property type="entry name" value="HELICc"/>
    <property type="match status" value="1"/>
</dbReference>
<dbReference type="GO" id="GO:0006364">
    <property type="term" value="P:rRNA processing"/>
    <property type="evidence" value="ECO:0007669"/>
    <property type="project" value="UniProtKB-KW"/>
</dbReference>
<keyword evidence="2" id="KW-0690">Ribosome biogenesis</keyword>
<dbReference type="InterPro" id="IPR014001">
    <property type="entry name" value="Helicase_ATP-bd"/>
</dbReference>
<evidence type="ECO:0000256" key="6">
    <source>
        <dbReference type="ARBA" id="ARBA00022806"/>
    </source>
</evidence>
<dbReference type="Pfam" id="PF00270">
    <property type="entry name" value="DEAD"/>
    <property type="match status" value="1"/>
</dbReference>
<name>A0A086J1F2_NEMA1</name>
<dbReference type="CDD" id="cd18787">
    <property type="entry name" value="SF2_C_DEAD"/>
    <property type="match status" value="1"/>
</dbReference>
<keyword evidence="6 10" id="KW-0347">Helicase</keyword>
<proteinExistence type="inferred from homology"/>
<protein>
    <recommendedName>
        <fullName evidence="11">ATP-dependent RNA helicase</fullName>
        <ecNumber evidence="11">3.6.4.13</ecNumber>
    </recommendedName>
</protein>
<dbReference type="PANTHER" id="PTHR24031">
    <property type="entry name" value="RNA HELICASE"/>
    <property type="match status" value="1"/>
</dbReference>
<dbReference type="PROSITE" id="PS51194">
    <property type="entry name" value="HELICASE_CTER"/>
    <property type="match status" value="1"/>
</dbReference>
<dbReference type="SUPFAM" id="SSF52540">
    <property type="entry name" value="P-loop containing nucleoside triphosphate hydrolases"/>
    <property type="match status" value="2"/>
</dbReference>
<keyword evidence="5 10" id="KW-0378">Hydrolase</keyword>
<feature type="domain" description="Helicase C-terminal" evidence="15">
    <location>
        <begin position="303"/>
        <end position="454"/>
    </location>
</feature>
<evidence type="ECO:0000256" key="9">
    <source>
        <dbReference type="PROSITE-ProRule" id="PRU00552"/>
    </source>
</evidence>
<keyword evidence="7 10" id="KW-0067">ATP-binding</keyword>
<evidence type="ECO:0000256" key="11">
    <source>
        <dbReference type="RuleBase" id="RU365068"/>
    </source>
</evidence>
<dbReference type="GO" id="GO:0005524">
    <property type="term" value="F:ATP binding"/>
    <property type="evidence" value="ECO:0007669"/>
    <property type="project" value="UniProtKB-UniRule"/>
</dbReference>
<reference evidence="17 18" key="1">
    <citation type="journal article" date="2014" name="Genome Announc.">
        <title>Genome Sequence of the Microsporidian Species Nematocida sp1 Strain ERTm6 (ATCC PRA-372).</title>
        <authorList>
            <person name="Bakowski M.A."/>
            <person name="Priest M."/>
            <person name="Young S."/>
            <person name="Cuomo C.A."/>
            <person name="Troemel E.R."/>
        </authorList>
    </citation>
    <scope>NUCLEOTIDE SEQUENCE [LARGE SCALE GENOMIC DNA]</scope>
    <source>
        <strain evidence="17 18">ERTm6</strain>
    </source>
</reference>
<dbReference type="GO" id="GO:0005730">
    <property type="term" value="C:nucleolus"/>
    <property type="evidence" value="ECO:0007669"/>
    <property type="project" value="UniProtKB-SubCell"/>
</dbReference>
<evidence type="ECO:0000256" key="13">
    <source>
        <dbReference type="SAM" id="Phobius"/>
    </source>
</evidence>
<dbReference type="GO" id="GO:0016887">
    <property type="term" value="F:ATP hydrolysis activity"/>
    <property type="evidence" value="ECO:0007669"/>
    <property type="project" value="RHEA"/>
</dbReference>
<sequence>MINKLIDKLSALYVCVCEYVCIAGYAPAAFLLLLITVDYGYVCALLGNLVYLGVIIFQLHDVQIFMKFSSLSILESLKKNLAEKGFDDMTPVQESVVPLLLRQRDVVAEAVTGSGKTLAFLVPLLQRVLGKKRPKKAEGPRVLVVAPTRELAQQIHQAALSISGGLGVSMQCITGGAEVGEIVARRAQGESNADAWPDVMIGSPGKIFELSREGGMPLRDVELFVLDEADKMLSFGFRKEVSEMLRMLPRAKQTAIFSATVSESVHALGRLGMRSPLFVCVKNALCVPDGLRLHGLCVPPAEKSEALMRGIRSLGKKIIVFFATCAQVDYFHSRLLQTAGREGMPTCVLRLHRKLPQTVREQTYAEYAAVESGILLCTDISARGLDFPGVTAVLHFDLPQDPVTFVHRSGRTARGGHEGLCLFFWMPNEKEYVGFMQARGVPIKPLPEELLCALSPARPAQVRAPFGALRMPKDPELWLPEDVENEQDVVAFVSYIRSYKEHLLKHVLNYKELDFAGLTDLYCLKRLPHVPEMRGVHIPRLPALPKKKECVPFEVVEGTGPEGTPAEDAPCSAPPRKAPVRRTRRANIPNIYKRQKR</sequence>
<dbReference type="PROSITE" id="PS51195">
    <property type="entry name" value="Q_MOTIF"/>
    <property type="match status" value="1"/>
</dbReference>